<dbReference type="GO" id="GO:0004525">
    <property type="term" value="F:ribonuclease III activity"/>
    <property type="evidence" value="ECO:0007669"/>
    <property type="project" value="InterPro"/>
</dbReference>
<dbReference type="OMA" id="THEDHIV"/>
<keyword evidence="2" id="KW-1185">Reference proteome</keyword>
<accession>A7TGE8</accession>
<dbReference type="GeneID" id="5547028"/>
<proteinExistence type="predicted"/>
<dbReference type="Proteomes" id="UP000000267">
    <property type="component" value="Unassembled WGS sequence"/>
</dbReference>
<protein>
    <submittedName>
        <fullName evidence="1">Uncharacterized protein</fullName>
    </submittedName>
</protein>
<dbReference type="InterPro" id="IPR036389">
    <property type="entry name" value="RNase_III_sf"/>
</dbReference>
<dbReference type="PhylomeDB" id="A7TGE8"/>
<dbReference type="RefSeq" id="XP_001646576.1">
    <property type="nucleotide sequence ID" value="XM_001646526.1"/>
</dbReference>
<evidence type="ECO:0000313" key="2">
    <source>
        <dbReference type="Proteomes" id="UP000000267"/>
    </source>
</evidence>
<dbReference type="EMBL" id="DS480386">
    <property type="protein sequence ID" value="EDO18718.1"/>
    <property type="molecule type" value="Genomic_DNA"/>
</dbReference>
<sequence>MSRVSHLNKILALQKFNIKITNQSELLKCLQSAKNLNVSIDNNTFIYRDNLQQIGNSLLHLHINEMYLTLFKDNNSNNGTLSNFNFNYMNSLKFKSNWKINPNSLIKKYLSTSNLNNLSILSIPDNKIPQRIRLKFDLLAFNSLIGYLLISNDKKTIDNLIKDSIIPVLIKLILN</sequence>
<dbReference type="InParanoid" id="A7TGE8"/>
<gene>
    <name evidence="1" type="ORF">Kpol_1055p75</name>
</gene>
<dbReference type="SUPFAM" id="SSF69065">
    <property type="entry name" value="RNase III domain-like"/>
    <property type="match status" value="1"/>
</dbReference>
<evidence type="ECO:0000313" key="1">
    <source>
        <dbReference type="EMBL" id="EDO18718.1"/>
    </source>
</evidence>
<dbReference type="HOGENOM" id="CLU_105160_0_0_1"/>
<dbReference type="OrthoDB" id="4058109at2759"/>
<dbReference type="FunCoup" id="A7TGE8">
    <property type="interactions" value="60"/>
</dbReference>
<dbReference type="eggNOG" id="ENOG502S5RW">
    <property type="taxonomic scope" value="Eukaryota"/>
</dbReference>
<reference evidence="1 2" key="1">
    <citation type="journal article" date="2007" name="Proc. Natl. Acad. Sci. U.S.A.">
        <title>Independent sorting-out of thousands of duplicated gene pairs in two yeast species descended from a whole-genome duplication.</title>
        <authorList>
            <person name="Scannell D.R."/>
            <person name="Frank A.C."/>
            <person name="Conant G.C."/>
            <person name="Byrne K.P."/>
            <person name="Woolfit M."/>
            <person name="Wolfe K.H."/>
        </authorList>
    </citation>
    <scope>NUCLEOTIDE SEQUENCE [LARGE SCALE GENOMIC DNA]</scope>
    <source>
        <strain evidence="2">ATCC 22028 / DSM 70294 / BCRC 21397 / CBS 2163 / NBRC 10782 / NRRL Y-8283 / UCD 57-17</strain>
    </source>
</reference>
<dbReference type="AlphaFoldDB" id="A7TGE8"/>
<name>A7TGE8_VANPO</name>
<dbReference type="KEGG" id="vpo:Kpol_1055p75"/>
<dbReference type="GO" id="GO:0006396">
    <property type="term" value="P:RNA processing"/>
    <property type="evidence" value="ECO:0007669"/>
    <property type="project" value="InterPro"/>
</dbReference>
<organism evidence="2">
    <name type="scientific">Vanderwaltozyma polyspora (strain ATCC 22028 / DSM 70294 / BCRC 21397 / CBS 2163 / NBRC 10782 / NRRL Y-8283 / UCD 57-17)</name>
    <name type="common">Kluyveromyces polysporus</name>
    <dbReference type="NCBI Taxonomy" id="436907"/>
    <lineage>
        <taxon>Eukaryota</taxon>
        <taxon>Fungi</taxon>
        <taxon>Dikarya</taxon>
        <taxon>Ascomycota</taxon>
        <taxon>Saccharomycotina</taxon>
        <taxon>Saccharomycetes</taxon>
        <taxon>Saccharomycetales</taxon>
        <taxon>Saccharomycetaceae</taxon>
        <taxon>Vanderwaltozyma</taxon>
    </lineage>
</organism>